<sequence length="178" mass="19035">MLIDAGAERDSNVTAVRATRRGRSGPARALADLTPTEREGGSLALREWKIIMIASSDNYVVLPTCIDRERARTLTHGISGALKTGSNLAQAGAPADRNRTAPRPVISLVTPPAPLGRLASDNSVAPSKAEHLSPEPAGARAFSFIRILFIRGVAAAINHRNGAFTWYIFTYVHGPPRC</sequence>
<comment type="caution">
    <text evidence="2">The sequence shown here is derived from an EMBL/GenBank/DDBJ whole genome shotgun (WGS) entry which is preliminary data.</text>
</comment>
<evidence type="ECO:0000313" key="2">
    <source>
        <dbReference type="EMBL" id="GBP93822.1"/>
    </source>
</evidence>
<name>A0A4C2A266_EUMVA</name>
<evidence type="ECO:0000256" key="1">
    <source>
        <dbReference type="SAM" id="MobiDB-lite"/>
    </source>
</evidence>
<reference evidence="2 3" key="1">
    <citation type="journal article" date="2019" name="Commun. Biol.">
        <title>The bagworm genome reveals a unique fibroin gene that provides high tensile strength.</title>
        <authorList>
            <person name="Kono N."/>
            <person name="Nakamura H."/>
            <person name="Ohtoshi R."/>
            <person name="Tomita M."/>
            <person name="Numata K."/>
            <person name="Arakawa K."/>
        </authorList>
    </citation>
    <scope>NUCLEOTIDE SEQUENCE [LARGE SCALE GENOMIC DNA]</scope>
</reference>
<feature type="region of interest" description="Disordered" evidence="1">
    <location>
        <begin position="1"/>
        <end position="28"/>
    </location>
</feature>
<protein>
    <submittedName>
        <fullName evidence="2">Uncharacterized protein</fullName>
    </submittedName>
</protein>
<proteinExistence type="predicted"/>
<dbReference type="AlphaFoldDB" id="A0A4C2A266"/>
<dbReference type="Proteomes" id="UP000299102">
    <property type="component" value="Unassembled WGS sequence"/>
</dbReference>
<accession>A0A4C2A266</accession>
<keyword evidence="3" id="KW-1185">Reference proteome</keyword>
<organism evidence="2 3">
    <name type="scientific">Eumeta variegata</name>
    <name type="common">Bagworm moth</name>
    <name type="synonym">Eumeta japonica</name>
    <dbReference type="NCBI Taxonomy" id="151549"/>
    <lineage>
        <taxon>Eukaryota</taxon>
        <taxon>Metazoa</taxon>
        <taxon>Ecdysozoa</taxon>
        <taxon>Arthropoda</taxon>
        <taxon>Hexapoda</taxon>
        <taxon>Insecta</taxon>
        <taxon>Pterygota</taxon>
        <taxon>Neoptera</taxon>
        <taxon>Endopterygota</taxon>
        <taxon>Lepidoptera</taxon>
        <taxon>Glossata</taxon>
        <taxon>Ditrysia</taxon>
        <taxon>Tineoidea</taxon>
        <taxon>Psychidae</taxon>
        <taxon>Oiketicinae</taxon>
        <taxon>Eumeta</taxon>
    </lineage>
</organism>
<dbReference type="EMBL" id="BGZK01002423">
    <property type="protein sequence ID" value="GBP93822.1"/>
    <property type="molecule type" value="Genomic_DNA"/>
</dbReference>
<gene>
    <name evidence="2" type="ORF">EVAR_70765_1</name>
</gene>
<evidence type="ECO:0000313" key="3">
    <source>
        <dbReference type="Proteomes" id="UP000299102"/>
    </source>
</evidence>
<feature type="compositionally biased region" description="Basic and acidic residues" evidence="1">
    <location>
        <begin position="1"/>
        <end position="11"/>
    </location>
</feature>